<proteinExistence type="inferred from homology"/>
<dbReference type="PANTHER" id="PTHR17490">
    <property type="entry name" value="SUA5"/>
    <property type="match status" value="1"/>
</dbReference>
<evidence type="ECO:0000256" key="7">
    <source>
        <dbReference type="ARBA" id="ARBA00022694"/>
    </source>
</evidence>
<reference evidence="16" key="2">
    <citation type="journal article" date="2021" name="PeerJ">
        <title>Extensive microbial diversity within the chicken gut microbiome revealed by metagenomics and culture.</title>
        <authorList>
            <person name="Gilroy R."/>
            <person name="Ravi A."/>
            <person name="Getino M."/>
            <person name="Pursley I."/>
            <person name="Horton D.L."/>
            <person name="Alikhan N.F."/>
            <person name="Baker D."/>
            <person name="Gharbi K."/>
            <person name="Hall N."/>
            <person name="Watson M."/>
            <person name="Adriaenssens E.M."/>
            <person name="Foster-Nyarko E."/>
            <person name="Jarju S."/>
            <person name="Secka A."/>
            <person name="Antonio M."/>
            <person name="Oren A."/>
            <person name="Chaudhuri R.R."/>
            <person name="La Ragione R."/>
            <person name="Hildebrand F."/>
            <person name="Pallen M.J."/>
        </authorList>
    </citation>
    <scope>NUCLEOTIDE SEQUENCE</scope>
    <source>
        <strain evidence="16">ChiHile30-977</strain>
    </source>
</reference>
<reference evidence="16" key="1">
    <citation type="submission" date="2020-10" db="EMBL/GenBank/DDBJ databases">
        <authorList>
            <person name="Gilroy R."/>
        </authorList>
    </citation>
    <scope>NUCLEOTIDE SEQUENCE</scope>
    <source>
        <strain evidence="16">ChiHile30-977</strain>
    </source>
</reference>
<evidence type="ECO:0000256" key="2">
    <source>
        <dbReference type="ARBA" id="ARBA00007663"/>
    </source>
</evidence>
<evidence type="ECO:0000256" key="10">
    <source>
        <dbReference type="ARBA" id="ARBA00022840"/>
    </source>
</evidence>
<keyword evidence="5 13" id="KW-0963">Cytoplasm</keyword>
<evidence type="ECO:0000259" key="15">
    <source>
        <dbReference type="PROSITE" id="PS51163"/>
    </source>
</evidence>
<dbReference type="GO" id="GO:0005737">
    <property type="term" value="C:cytoplasm"/>
    <property type="evidence" value="ECO:0007669"/>
    <property type="project" value="UniProtKB-SubCell"/>
</dbReference>
<dbReference type="Pfam" id="PF03481">
    <property type="entry name" value="Sua5_C"/>
    <property type="match status" value="1"/>
</dbReference>
<evidence type="ECO:0000256" key="14">
    <source>
        <dbReference type="PIRSR" id="PIRSR004930-1"/>
    </source>
</evidence>
<evidence type="ECO:0000256" key="3">
    <source>
        <dbReference type="ARBA" id="ARBA00012584"/>
    </source>
</evidence>
<evidence type="ECO:0000256" key="12">
    <source>
        <dbReference type="ARBA" id="ARBA00048366"/>
    </source>
</evidence>
<evidence type="ECO:0000256" key="6">
    <source>
        <dbReference type="ARBA" id="ARBA00022679"/>
    </source>
</evidence>
<dbReference type="InterPro" id="IPR017945">
    <property type="entry name" value="DHBP_synth_RibB-like_a/b_dom"/>
</dbReference>
<name>A0A9D0YY55_9FIRM</name>
<feature type="binding site" evidence="14">
    <location>
        <position position="148"/>
    </location>
    <ligand>
        <name>ATP</name>
        <dbReference type="ChEBI" id="CHEBI:30616"/>
    </ligand>
</feature>
<dbReference type="Gene3D" id="3.90.870.10">
    <property type="entry name" value="DHBP synthase"/>
    <property type="match status" value="1"/>
</dbReference>
<feature type="binding site" evidence="14">
    <location>
        <position position="138"/>
    </location>
    <ligand>
        <name>L-threonine</name>
        <dbReference type="ChEBI" id="CHEBI:57926"/>
    </ligand>
</feature>
<feature type="binding site" evidence="14">
    <location>
        <position position="55"/>
    </location>
    <ligand>
        <name>ATP</name>
        <dbReference type="ChEBI" id="CHEBI:30616"/>
    </ligand>
</feature>
<protein>
    <recommendedName>
        <fullName evidence="4 13">Threonylcarbamoyl-AMP synthase</fullName>
        <shortName evidence="13">TC-AMP synthase</shortName>
        <ecNumber evidence="3 13">2.7.7.87</ecNumber>
    </recommendedName>
    <alternativeName>
        <fullName evidence="11 13">L-threonylcarbamoyladenylate synthase</fullName>
    </alternativeName>
</protein>
<dbReference type="PANTHER" id="PTHR17490:SF16">
    <property type="entry name" value="THREONYLCARBAMOYL-AMP SYNTHASE"/>
    <property type="match status" value="1"/>
</dbReference>
<accession>A0A9D0YY55</accession>
<keyword evidence="6 13" id="KW-0808">Transferase</keyword>
<comment type="catalytic activity">
    <reaction evidence="12 13">
        <text>L-threonine + hydrogencarbonate + ATP = L-threonylcarbamoyladenylate + diphosphate + H2O</text>
        <dbReference type="Rhea" id="RHEA:36407"/>
        <dbReference type="ChEBI" id="CHEBI:15377"/>
        <dbReference type="ChEBI" id="CHEBI:17544"/>
        <dbReference type="ChEBI" id="CHEBI:30616"/>
        <dbReference type="ChEBI" id="CHEBI:33019"/>
        <dbReference type="ChEBI" id="CHEBI:57926"/>
        <dbReference type="ChEBI" id="CHEBI:73682"/>
        <dbReference type="EC" id="2.7.7.87"/>
    </reaction>
</comment>
<dbReference type="InterPro" id="IPR050156">
    <property type="entry name" value="TC-AMP_synthase_SUA5"/>
</dbReference>
<dbReference type="AlphaFoldDB" id="A0A9D0YY55"/>
<feature type="binding site" evidence="14">
    <location>
        <position position="118"/>
    </location>
    <ligand>
        <name>ATP</name>
        <dbReference type="ChEBI" id="CHEBI:30616"/>
    </ligand>
</feature>
<evidence type="ECO:0000256" key="5">
    <source>
        <dbReference type="ARBA" id="ARBA00022490"/>
    </source>
</evidence>
<comment type="caution">
    <text evidence="16">The sequence shown here is derived from an EMBL/GenBank/DDBJ whole genome shotgun (WGS) entry which is preliminary data.</text>
</comment>
<dbReference type="InterPro" id="IPR006070">
    <property type="entry name" value="Sua5-like_dom"/>
</dbReference>
<comment type="similarity">
    <text evidence="2 13">Belongs to the SUA5 family.</text>
</comment>
<dbReference type="NCBIfam" id="TIGR00057">
    <property type="entry name" value="L-threonylcarbamoyladenylate synthase"/>
    <property type="match status" value="1"/>
</dbReference>
<evidence type="ECO:0000313" key="17">
    <source>
        <dbReference type="Proteomes" id="UP000886819"/>
    </source>
</evidence>
<dbReference type="Proteomes" id="UP000886819">
    <property type="component" value="Unassembled WGS sequence"/>
</dbReference>
<dbReference type="PIRSF" id="PIRSF004930">
    <property type="entry name" value="Tln_factor_SUA5"/>
    <property type="match status" value="1"/>
</dbReference>
<feature type="binding site" evidence="14">
    <location>
        <position position="64"/>
    </location>
    <ligand>
        <name>L-threonine</name>
        <dbReference type="ChEBI" id="CHEBI:57926"/>
    </ligand>
</feature>
<keyword evidence="9 13" id="KW-0547">Nucleotide-binding</keyword>
<dbReference type="EC" id="2.7.7.87" evidence="3 13"/>
<dbReference type="SUPFAM" id="SSF55821">
    <property type="entry name" value="YrdC/RibB"/>
    <property type="match status" value="1"/>
</dbReference>
<evidence type="ECO:0000313" key="16">
    <source>
        <dbReference type="EMBL" id="HIQ64030.1"/>
    </source>
</evidence>
<dbReference type="Pfam" id="PF01300">
    <property type="entry name" value="Sua5_yciO_yrdC"/>
    <property type="match status" value="1"/>
</dbReference>
<dbReference type="InterPro" id="IPR005145">
    <property type="entry name" value="Sua5_C"/>
</dbReference>
<keyword evidence="7 13" id="KW-0819">tRNA processing</keyword>
<comment type="subcellular location">
    <subcellularLocation>
        <location evidence="1 13">Cytoplasm</location>
    </subcellularLocation>
</comment>
<dbReference type="FunFam" id="3.90.870.10:FF:000008">
    <property type="entry name" value="Threonylcarbamoyl-AMP synthase"/>
    <property type="match status" value="1"/>
</dbReference>
<dbReference type="EMBL" id="DVFI01000148">
    <property type="protein sequence ID" value="HIQ64030.1"/>
    <property type="molecule type" value="Genomic_DNA"/>
</dbReference>
<dbReference type="PROSITE" id="PS51163">
    <property type="entry name" value="YRDC"/>
    <property type="match status" value="1"/>
</dbReference>
<dbReference type="Gene3D" id="3.40.50.11030">
    <property type="entry name" value="Threonylcarbamoyl-AMP synthase, C-terminal domain"/>
    <property type="match status" value="1"/>
</dbReference>
<sequence>MKTVVLPVGEDALAEAARLIRAGEIVAFPTETVYGLGANALDGAAVLKIFEAKGRPADNPLIAHIAHPDALSLLARRVPERARALMRAFWPGPLTLIFEKKDAVPAEVSAGLSTVAVRMPSHPAAAALLRAAGVPVAAPSANRSGRPSPTAAAHVLEDMDGRIPLILDGGPCGVGVESTVVDMTGAHPLLLRPGGVTPEMLRTLAPDLAIDPAVLHPLAPGAQARSPGMKYRHYAPRARVTVVTGGADRLCARYDAALAAGETPAILCANAAPYAARRTLPLGADAGAMAAHLFGALRDADAQGVTRIFAEPVGAEGMGLALMNRLLRAAGFDVE</sequence>
<evidence type="ECO:0000256" key="8">
    <source>
        <dbReference type="ARBA" id="ARBA00022695"/>
    </source>
</evidence>
<evidence type="ECO:0000256" key="11">
    <source>
        <dbReference type="ARBA" id="ARBA00029774"/>
    </source>
</evidence>
<feature type="binding site" evidence="14">
    <location>
        <position position="32"/>
    </location>
    <ligand>
        <name>L-threonine</name>
        <dbReference type="ChEBI" id="CHEBI:57926"/>
    </ligand>
</feature>
<feature type="binding site" evidence="14">
    <location>
        <position position="192"/>
    </location>
    <ligand>
        <name>ATP</name>
        <dbReference type="ChEBI" id="CHEBI:30616"/>
    </ligand>
</feature>
<feature type="binding site" evidence="14">
    <location>
        <position position="59"/>
    </location>
    <ligand>
        <name>ATP</name>
        <dbReference type="ChEBI" id="CHEBI:30616"/>
    </ligand>
</feature>
<gene>
    <name evidence="16" type="ORF">IAA66_10700</name>
</gene>
<comment type="function">
    <text evidence="13">Required for the formation of a threonylcarbamoyl group on adenosine at position 37 (t(6)A37) in tRNAs that read codons beginning with adenine.</text>
</comment>
<feature type="binding site" evidence="14">
    <location>
        <position position="114"/>
    </location>
    <ligand>
        <name>ATP</name>
        <dbReference type="ChEBI" id="CHEBI:30616"/>
    </ligand>
</feature>
<feature type="binding site" evidence="14">
    <location>
        <position position="178"/>
    </location>
    <ligand>
        <name>L-threonine</name>
        <dbReference type="ChEBI" id="CHEBI:57926"/>
    </ligand>
</feature>
<keyword evidence="10 13" id="KW-0067">ATP-binding</keyword>
<organism evidence="16 17">
    <name type="scientific">Candidatus Avichristensenella intestinipullorum</name>
    <dbReference type="NCBI Taxonomy" id="2840693"/>
    <lineage>
        <taxon>Bacteria</taxon>
        <taxon>Bacillati</taxon>
        <taxon>Bacillota</taxon>
        <taxon>Clostridia</taxon>
        <taxon>Candidatus Avichristensenella</taxon>
    </lineage>
</organism>
<dbReference type="GO" id="GO:0003725">
    <property type="term" value="F:double-stranded RNA binding"/>
    <property type="evidence" value="ECO:0007669"/>
    <property type="project" value="UniProtKB-UniRule"/>
</dbReference>
<evidence type="ECO:0000256" key="4">
    <source>
        <dbReference type="ARBA" id="ARBA00015492"/>
    </source>
</evidence>
<feature type="binding site" evidence="14">
    <location>
        <position position="234"/>
    </location>
    <ligand>
        <name>ATP</name>
        <dbReference type="ChEBI" id="CHEBI:30616"/>
    </ligand>
</feature>
<evidence type="ECO:0000256" key="13">
    <source>
        <dbReference type="PIRNR" id="PIRNR004930"/>
    </source>
</evidence>
<feature type="binding site" evidence="14">
    <location>
        <position position="140"/>
    </location>
    <ligand>
        <name>ATP</name>
        <dbReference type="ChEBI" id="CHEBI:30616"/>
    </ligand>
</feature>
<dbReference type="GO" id="GO:0006450">
    <property type="term" value="P:regulation of translational fidelity"/>
    <property type="evidence" value="ECO:0007669"/>
    <property type="project" value="TreeGrafter"/>
</dbReference>
<dbReference type="GO" id="GO:0061710">
    <property type="term" value="F:L-threonylcarbamoyladenylate synthase"/>
    <property type="evidence" value="ECO:0007669"/>
    <property type="project" value="UniProtKB-EC"/>
</dbReference>
<dbReference type="InterPro" id="IPR010923">
    <property type="entry name" value="T(6)A37_SUA5"/>
</dbReference>
<dbReference type="GO" id="GO:0005524">
    <property type="term" value="F:ATP binding"/>
    <property type="evidence" value="ECO:0007669"/>
    <property type="project" value="UniProtKB-UniRule"/>
</dbReference>
<dbReference type="GO" id="GO:0000049">
    <property type="term" value="F:tRNA binding"/>
    <property type="evidence" value="ECO:0007669"/>
    <property type="project" value="TreeGrafter"/>
</dbReference>
<evidence type="ECO:0000256" key="9">
    <source>
        <dbReference type="ARBA" id="ARBA00022741"/>
    </source>
</evidence>
<keyword evidence="8 13" id="KW-0548">Nucleotidyltransferase</keyword>
<dbReference type="GO" id="GO:0008033">
    <property type="term" value="P:tRNA processing"/>
    <property type="evidence" value="ECO:0007669"/>
    <property type="project" value="UniProtKB-KW"/>
</dbReference>
<feature type="domain" description="YrdC-like" evidence="15">
    <location>
        <begin position="10"/>
        <end position="196"/>
    </location>
</feature>
<evidence type="ECO:0000256" key="1">
    <source>
        <dbReference type="ARBA" id="ARBA00004496"/>
    </source>
</evidence>
<dbReference type="InterPro" id="IPR038385">
    <property type="entry name" value="Sua5/YwlC_C"/>
</dbReference>